<keyword evidence="3" id="KW-0472">Membrane</keyword>
<dbReference type="EMBL" id="CP041153">
    <property type="protein sequence ID" value="QDF73945.1"/>
    <property type="molecule type" value="Genomic_DNA"/>
</dbReference>
<feature type="chain" id="PRO_5042239292" description="Lipoprotein" evidence="8">
    <location>
        <begin position="20"/>
        <end position="54"/>
    </location>
</feature>
<keyword evidence="4" id="KW-0564">Palmitate</keyword>
<evidence type="ECO:0000256" key="1">
    <source>
        <dbReference type="ARBA" id="ARBA00004459"/>
    </source>
</evidence>
<reference evidence="9 11" key="1">
    <citation type="submission" date="2017-06" db="EMBL/GenBank/DDBJ databases">
        <title>Complete genome sequence of Shewanella marisflavi EP1 associated with anaerobic 2,4-dinitrotoluene reduction and salt tolerance.</title>
        <authorList>
            <person name="Huang J."/>
        </authorList>
    </citation>
    <scope>NUCLEOTIDE SEQUENCE [LARGE SCALE GENOMIC DNA]</scope>
    <source>
        <strain evidence="9 11">EP1</strain>
    </source>
</reference>
<evidence type="ECO:0000256" key="4">
    <source>
        <dbReference type="ARBA" id="ARBA00023139"/>
    </source>
</evidence>
<dbReference type="EMBL" id="CP022272">
    <property type="protein sequence ID" value="ASJ95377.1"/>
    <property type="molecule type" value="Genomic_DNA"/>
</dbReference>
<evidence type="ECO:0000313" key="12">
    <source>
        <dbReference type="Proteomes" id="UP000318758"/>
    </source>
</evidence>
<evidence type="ECO:0000313" key="10">
    <source>
        <dbReference type="EMBL" id="QDF73945.1"/>
    </source>
</evidence>
<evidence type="ECO:0000256" key="3">
    <source>
        <dbReference type="ARBA" id="ARBA00023136"/>
    </source>
</evidence>
<feature type="region of interest" description="Disordered" evidence="7">
    <location>
        <begin position="24"/>
        <end position="54"/>
    </location>
</feature>
<dbReference type="AlphaFoldDB" id="A0AAC9XLX3"/>
<dbReference type="InterPro" id="IPR032831">
    <property type="entry name" value="LptM_cons"/>
</dbReference>
<dbReference type="RefSeq" id="WP_081953805.1">
    <property type="nucleotide sequence ID" value="NZ_CP022272.1"/>
</dbReference>
<feature type="signal peptide" evidence="8">
    <location>
        <begin position="1"/>
        <end position="19"/>
    </location>
</feature>
<dbReference type="Proteomes" id="UP000198233">
    <property type="component" value="Chromosome"/>
</dbReference>
<dbReference type="KEGG" id="smav:CFF01_01575"/>
<evidence type="ECO:0000313" key="9">
    <source>
        <dbReference type="EMBL" id="ASJ95377.1"/>
    </source>
</evidence>
<dbReference type="NCBIfam" id="NF047847">
    <property type="entry name" value="SS_mature_LptM"/>
    <property type="match status" value="1"/>
</dbReference>
<evidence type="ECO:0000313" key="11">
    <source>
        <dbReference type="Proteomes" id="UP000198233"/>
    </source>
</evidence>
<keyword evidence="6" id="KW-0449">Lipoprotein</keyword>
<dbReference type="Pfam" id="PF13627">
    <property type="entry name" value="LptM_cons"/>
    <property type="match status" value="1"/>
</dbReference>
<keyword evidence="5" id="KW-0998">Cell outer membrane</keyword>
<feature type="compositionally biased region" description="Polar residues" evidence="7">
    <location>
        <begin position="31"/>
        <end position="54"/>
    </location>
</feature>
<proteinExistence type="predicted"/>
<evidence type="ECO:0000256" key="2">
    <source>
        <dbReference type="ARBA" id="ARBA00022729"/>
    </source>
</evidence>
<evidence type="ECO:0000256" key="7">
    <source>
        <dbReference type="SAM" id="MobiDB-lite"/>
    </source>
</evidence>
<dbReference type="PROSITE" id="PS51257">
    <property type="entry name" value="PROKAR_LIPOPROTEIN"/>
    <property type="match status" value="1"/>
</dbReference>
<keyword evidence="12" id="KW-1185">Reference proteome</keyword>
<evidence type="ECO:0008006" key="13">
    <source>
        <dbReference type="Google" id="ProtNLM"/>
    </source>
</evidence>
<evidence type="ECO:0000256" key="6">
    <source>
        <dbReference type="ARBA" id="ARBA00023288"/>
    </source>
</evidence>
<organism evidence="9 11">
    <name type="scientific">Shewanella marisflavi</name>
    <dbReference type="NCBI Taxonomy" id="260364"/>
    <lineage>
        <taxon>Bacteria</taxon>
        <taxon>Pseudomonadati</taxon>
        <taxon>Pseudomonadota</taxon>
        <taxon>Gammaproteobacteria</taxon>
        <taxon>Alteromonadales</taxon>
        <taxon>Shewanellaceae</taxon>
        <taxon>Shewanella</taxon>
    </lineage>
</organism>
<accession>A0AAC9XLX3</accession>
<dbReference type="GO" id="GO:0009279">
    <property type="term" value="C:cell outer membrane"/>
    <property type="evidence" value="ECO:0007669"/>
    <property type="project" value="UniProtKB-SubCell"/>
</dbReference>
<protein>
    <recommendedName>
        <fullName evidence="13">Lipoprotein</fullName>
    </recommendedName>
</protein>
<dbReference type="Proteomes" id="UP000318758">
    <property type="component" value="Chromosome"/>
</dbReference>
<evidence type="ECO:0000256" key="8">
    <source>
        <dbReference type="SAM" id="SignalP"/>
    </source>
</evidence>
<gene>
    <name evidence="9" type="ORF">CFF01_01575</name>
    <name evidence="10" type="ORF">FGA12_01520</name>
</gene>
<reference evidence="10 12" key="2">
    <citation type="submission" date="2019-06" db="EMBL/GenBank/DDBJ databases">
        <title>Complete genome of Shewanella marisflavi ECSMB14101, a mussel settlement-inducing bacterium isolated from East China Sea.</title>
        <authorList>
            <person name="Yang J."/>
            <person name="Liang X."/>
            <person name="Chang R."/>
            <person name="Peng L."/>
        </authorList>
    </citation>
    <scope>NUCLEOTIDE SEQUENCE [LARGE SCALE GENOMIC DNA]</scope>
    <source>
        <strain evidence="10 12">ECSMB14101</strain>
    </source>
</reference>
<evidence type="ECO:0000256" key="5">
    <source>
        <dbReference type="ARBA" id="ARBA00023237"/>
    </source>
</evidence>
<name>A0AAC9XLX3_9GAMM</name>
<sequence length="54" mass="5929">MFTKIKPILLMLLASIALAACGQKGPLYKSPTPQDNQTEQVSQPAQDTQQKNKD</sequence>
<comment type="subcellular location">
    <subcellularLocation>
        <location evidence="1">Cell outer membrane</location>
        <topology evidence="1">Lipid-anchor</topology>
    </subcellularLocation>
</comment>
<keyword evidence="2 8" id="KW-0732">Signal</keyword>